<evidence type="ECO:0000256" key="2">
    <source>
        <dbReference type="SAM" id="SignalP"/>
    </source>
</evidence>
<evidence type="ECO:0000256" key="1">
    <source>
        <dbReference type="ARBA" id="ARBA00022729"/>
    </source>
</evidence>
<feature type="signal peptide" evidence="2">
    <location>
        <begin position="1"/>
        <end position="18"/>
    </location>
</feature>
<dbReference type="InterPro" id="IPR036846">
    <property type="entry name" value="GM2-AP_sf"/>
</dbReference>
<name>A0AAQ4DXZ8_AMBAM</name>
<sequence length="147" mass="17007">MRQLRLWVFITVLTSCRCWMQSPTLHYCLEDKNVYVSNVIITNATLGQHFGINYTLEFMRRLQKNPRLDLIMSVAGGPQIPCVDNIGSCSYNLCNAETEIETRITDPWRNECPIPRGLLNGYFRHQLSHTAWTVLKVWTRRSTTGSI</sequence>
<proteinExistence type="predicted"/>
<dbReference type="Proteomes" id="UP001321473">
    <property type="component" value="Unassembled WGS sequence"/>
</dbReference>
<protein>
    <recommendedName>
        <fullName evidence="5">Secreted protein</fullName>
    </recommendedName>
</protein>
<dbReference type="PROSITE" id="PS51257">
    <property type="entry name" value="PROKAR_LIPOPROTEIN"/>
    <property type="match status" value="1"/>
</dbReference>
<feature type="chain" id="PRO_5042932059" description="Secreted protein" evidence="2">
    <location>
        <begin position="19"/>
        <end position="147"/>
    </location>
</feature>
<dbReference type="EMBL" id="JARKHS020025561">
    <property type="protein sequence ID" value="KAK8767338.1"/>
    <property type="molecule type" value="Genomic_DNA"/>
</dbReference>
<reference evidence="3 4" key="1">
    <citation type="journal article" date="2023" name="Arcadia Sci">
        <title>De novo assembly of a long-read Amblyomma americanum tick genome.</title>
        <authorList>
            <person name="Chou S."/>
            <person name="Poskanzer K.E."/>
            <person name="Rollins M."/>
            <person name="Thuy-Boun P.S."/>
        </authorList>
    </citation>
    <scope>NUCLEOTIDE SEQUENCE [LARGE SCALE GENOMIC DNA]</scope>
    <source>
        <strain evidence="3">F_SG_1</strain>
        <tissue evidence="3">Salivary glands</tissue>
    </source>
</reference>
<evidence type="ECO:0000313" key="4">
    <source>
        <dbReference type="Proteomes" id="UP001321473"/>
    </source>
</evidence>
<evidence type="ECO:0008006" key="5">
    <source>
        <dbReference type="Google" id="ProtNLM"/>
    </source>
</evidence>
<dbReference type="Gene3D" id="2.70.220.10">
    <property type="entry name" value="Ganglioside GM2 activator"/>
    <property type="match status" value="1"/>
</dbReference>
<evidence type="ECO:0000313" key="3">
    <source>
        <dbReference type="EMBL" id="KAK8767338.1"/>
    </source>
</evidence>
<organism evidence="3 4">
    <name type="scientific">Amblyomma americanum</name>
    <name type="common">Lone star tick</name>
    <dbReference type="NCBI Taxonomy" id="6943"/>
    <lineage>
        <taxon>Eukaryota</taxon>
        <taxon>Metazoa</taxon>
        <taxon>Ecdysozoa</taxon>
        <taxon>Arthropoda</taxon>
        <taxon>Chelicerata</taxon>
        <taxon>Arachnida</taxon>
        <taxon>Acari</taxon>
        <taxon>Parasitiformes</taxon>
        <taxon>Ixodida</taxon>
        <taxon>Ixodoidea</taxon>
        <taxon>Ixodidae</taxon>
        <taxon>Amblyomminae</taxon>
        <taxon>Amblyomma</taxon>
    </lineage>
</organism>
<keyword evidence="4" id="KW-1185">Reference proteome</keyword>
<accession>A0AAQ4DXZ8</accession>
<dbReference type="SUPFAM" id="SSF63707">
    <property type="entry name" value="Ganglioside M2 (gm2) activator"/>
    <property type="match status" value="1"/>
</dbReference>
<keyword evidence="1 2" id="KW-0732">Signal</keyword>
<gene>
    <name evidence="3" type="ORF">V5799_005878</name>
</gene>
<dbReference type="AlphaFoldDB" id="A0AAQ4DXZ8"/>
<comment type="caution">
    <text evidence="3">The sequence shown here is derived from an EMBL/GenBank/DDBJ whole genome shotgun (WGS) entry which is preliminary data.</text>
</comment>